<reference evidence="3" key="1">
    <citation type="journal article" date="2019" name="Int. J. Syst. Evol. Microbiol.">
        <title>The Global Catalogue of Microorganisms (GCM) 10K type strain sequencing project: providing services to taxonomists for standard genome sequencing and annotation.</title>
        <authorList>
            <consortium name="The Broad Institute Genomics Platform"/>
            <consortium name="The Broad Institute Genome Sequencing Center for Infectious Disease"/>
            <person name="Wu L."/>
            <person name="Ma J."/>
        </authorList>
    </citation>
    <scope>NUCLEOTIDE SEQUENCE [LARGE SCALE GENOMIC DNA]</scope>
    <source>
        <strain evidence="3">JCM 3369</strain>
    </source>
</reference>
<comment type="caution">
    <text evidence="2">The sequence shown here is derived from an EMBL/GenBank/DDBJ whole genome shotgun (WGS) entry which is preliminary data.</text>
</comment>
<organism evidence="2 3">
    <name type="scientific">Georgenia faecalis</name>
    <dbReference type="NCBI Taxonomy" id="2483799"/>
    <lineage>
        <taxon>Bacteria</taxon>
        <taxon>Bacillati</taxon>
        <taxon>Actinomycetota</taxon>
        <taxon>Actinomycetes</taxon>
        <taxon>Micrococcales</taxon>
        <taxon>Bogoriellaceae</taxon>
        <taxon>Georgenia</taxon>
    </lineage>
</organism>
<sequence>MATWDSLTDRLTSALTDLADDERVTVMASGTTIELRRQDTYLYAECTGESPGADPDAVRAAFLALGWNVPPQVGAHGFVRHFPADDGAPPSRYADDGVVEEAVALVVRTLRELGGPASPDGIDLTNP</sequence>
<feature type="domain" description="TY-Chap N-terminal" evidence="1">
    <location>
        <begin position="3"/>
        <end position="120"/>
    </location>
</feature>
<name>A0ABV9D8Y5_9MICO</name>
<protein>
    <recommendedName>
        <fullName evidence="1">TY-Chap N-terminal domain-containing protein</fullName>
    </recommendedName>
</protein>
<dbReference type="RefSeq" id="WP_122822829.1">
    <property type="nucleotide sequence ID" value="NZ_CP033325.1"/>
</dbReference>
<keyword evidence="3" id="KW-1185">Reference proteome</keyword>
<dbReference type="Proteomes" id="UP001595955">
    <property type="component" value="Unassembled WGS sequence"/>
</dbReference>
<dbReference type="Pfam" id="PF22552">
    <property type="entry name" value="TY-Chap3"/>
    <property type="match status" value="1"/>
</dbReference>
<evidence type="ECO:0000313" key="3">
    <source>
        <dbReference type="Proteomes" id="UP001595955"/>
    </source>
</evidence>
<proteinExistence type="predicted"/>
<evidence type="ECO:0000259" key="1">
    <source>
        <dbReference type="Pfam" id="PF22552"/>
    </source>
</evidence>
<dbReference type="InterPro" id="IPR054344">
    <property type="entry name" value="TY-Chap_N"/>
</dbReference>
<evidence type="ECO:0000313" key="2">
    <source>
        <dbReference type="EMBL" id="MFC4554826.1"/>
    </source>
</evidence>
<gene>
    <name evidence="2" type="ORF">ACFO3F_06165</name>
</gene>
<dbReference type="EMBL" id="JBHSGF010000003">
    <property type="protein sequence ID" value="MFC4554826.1"/>
    <property type="molecule type" value="Genomic_DNA"/>
</dbReference>
<accession>A0ABV9D8Y5</accession>